<dbReference type="InterPro" id="IPR020904">
    <property type="entry name" value="Sc_DH/Rdtase_CS"/>
</dbReference>
<keyword evidence="4" id="KW-1185">Reference proteome</keyword>
<sequence>MTDLSAHHAVITGGGTGVGAAIAKVLSDAGALVTLAGRREGPIKAVAETLPRAQAIACDVTDEASVDALFEQAAASFGPVTIAVANAGAAESAPFGRTDLAAWDRMMAVNLTGAFLTARAALGPMRKAKAGRILFIASTAGLKGYPYVAPYCAAKHGVVGLTRALAVEVAKDGVTVNAVCPGFTETPLLQESITNIMEKTGRDEAAARAELSKGNPQGRFIQPEEVAETVLWLCSEGARSVTGQAISVSGGETQ</sequence>
<dbReference type="Pfam" id="PF13561">
    <property type="entry name" value="adh_short_C2"/>
    <property type="match status" value="1"/>
</dbReference>
<dbReference type="CDD" id="cd05233">
    <property type="entry name" value="SDR_c"/>
    <property type="match status" value="1"/>
</dbReference>
<evidence type="ECO:0000313" key="4">
    <source>
        <dbReference type="Proteomes" id="UP000539372"/>
    </source>
</evidence>
<dbReference type="SMART" id="SM00822">
    <property type="entry name" value="PKS_KR"/>
    <property type="match status" value="1"/>
</dbReference>
<dbReference type="SUPFAM" id="SSF51735">
    <property type="entry name" value="NAD(P)-binding Rossmann-fold domains"/>
    <property type="match status" value="1"/>
</dbReference>
<comment type="similarity">
    <text evidence="1">Belongs to the short-chain dehydrogenases/reductases (SDR) family.</text>
</comment>
<proteinExistence type="inferred from homology"/>
<dbReference type="InterPro" id="IPR050259">
    <property type="entry name" value="SDR"/>
</dbReference>
<dbReference type="AlphaFoldDB" id="A0A7Y0E1A1"/>
<name>A0A7Y0E1A1_9PROT</name>
<dbReference type="InterPro" id="IPR036291">
    <property type="entry name" value="NAD(P)-bd_dom_sf"/>
</dbReference>
<dbReference type="FunFam" id="3.40.50.720:FF:000084">
    <property type="entry name" value="Short-chain dehydrogenase reductase"/>
    <property type="match status" value="1"/>
</dbReference>
<dbReference type="PROSITE" id="PS00061">
    <property type="entry name" value="ADH_SHORT"/>
    <property type="match status" value="1"/>
</dbReference>
<evidence type="ECO:0000259" key="2">
    <source>
        <dbReference type="SMART" id="SM00822"/>
    </source>
</evidence>
<dbReference type="PRINTS" id="PR00081">
    <property type="entry name" value="GDHRDH"/>
</dbReference>
<dbReference type="PRINTS" id="PR00080">
    <property type="entry name" value="SDRFAMILY"/>
</dbReference>
<gene>
    <name evidence="3" type="ORF">HH303_12925</name>
</gene>
<reference evidence="3 4" key="1">
    <citation type="submission" date="2020-04" db="EMBL/GenBank/DDBJ databases">
        <title>Rhodospirillaceae bacterium KN72 isolated from deep sea.</title>
        <authorList>
            <person name="Zhang D.-C."/>
        </authorList>
    </citation>
    <scope>NUCLEOTIDE SEQUENCE [LARGE SCALE GENOMIC DNA]</scope>
    <source>
        <strain evidence="3 4">KN72</strain>
    </source>
</reference>
<protein>
    <submittedName>
        <fullName evidence="3">SDR family oxidoreductase</fullName>
    </submittedName>
</protein>
<dbReference type="GO" id="GO:0032787">
    <property type="term" value="P:monocarboxylic acid metabolic process"/>
    <property type="evidence" value="ECO:0007669"/>
    <property type="project" value="UniProtKB-ARBA"/>
</dbReference>
<evidence type="ECO:0000256" key="1">
    <source>
        <dbReference type="ARBA" id="ARBA00006484"/>
    </source>
</evidence>
<feature type="domain" description="Ketoreductase" evidence="2">
    <location>
        <begin position="7"/>
        <end position="182"/>
    </location>
</feature>
<evidence type="ECO:0000313" key="3">
    <source>
        <dbReference type="EMBL" id="NMM45390.1"/>
    </source>
</evidence>
<dbReference type="RefSeq" id="WP_169625732.1">
    <property type="nucleotide sequence ID" value="NZ_JABBNT010000003.1"/>
</dbReference>
<dbReference type="EMBL" id="JABBNT010000003">
    <property type="protein sequence ID" value="NMM45390.1"/>
    <property type="molecule type" value="Genomic_DNA"/>
</dbReference>
<organism evidence="3 4">
    <name type="scientific">Pacificispira spongiicola</name>
    <dbReference type="NCBI Taxonomy" id="2729598"/>
    <lineage>
        <taxon>Bacteria</taxon>
        <taxon>Pseudomonadati</taxon>
        <taxon>Pseudomonadota</taxon>
        <taxon>Alphaproteobacteria</taxon>
        <taxon>Rhodospirillales</taxon>
        <taxon>Rhodospirillaceae</taxon>
        <taxon>Pacificispira</taxon>
    </lineage>
</organism>
<dbReference type="InterPro" id="IPR002347">
    <property type="entry name" value="SDR_fam"/>
</dbReference>
<dbReference type="PANTHER" id="PTHR42879:SF2">
    <property type="entry name" value="3-OXOACYL-[ACYL-CARRIER-PROTEIN] REDUCTASE FABG"/>
    <property type="match status" value="1"/>
</dbReference>
<comment type="caution">
    <text evidence="3">The sequence shown here is derived from an EMBL/GenBank/DDBJ whole genome shotgun (WGS) entry which is preliminary data.</text>
</comment>
<dbReference type="InterPro" id="IPR057326">
    <property type="entry name" value="KR_dom"/>
</dbReference>
<dbReference type="Gene3D" id="3.40.50.720">
    <property type="entry name" value="NAD(P)-binding Rossmann-like Domain"/>
    <property type="match status" value="1"/>
</dbReference>
<accession>A0A7Y0E1A1</accession>
<dbReference type="PANTHER" id="PTHR42879">
    <property type="entry name" value="3-OXOACYL-(ACYL-CARRIER-PROTEIN) REDUCTASE"/>
    <property type="match status" value="1"/>
</dbReference>
<dbReference type="Proteomes" id="UP000539372">
    <property type="component" value="Unassembled WGS sequence"/>
</dbReference>